<keyword evidence="7" id="KW-0227">DNA damage</keyword>
<reference evidence="18 19" key="1">
    <citation type="submission" date="2016-08" db="EMBL/GenBank/DDBJ databases">
        <title>A Parts List for Fungal Cellulosomes Revealed by Comparative Genomics.</title>
        <authorList>
            <consortium name="DOE Joint Genome Institute"/>
            <person name="Haitjema C.H."/>
            <person name="Gilmore S.P."/>
            <person name="Henske J.K."/>
            <person name="Solomon K.V."/>
            <person name="De Groot R."/>
            <person name="Kuo A."/>
            <person name="Mondo S.J."/>
            <person name="Salamov A.A."/>
            <person name="Labutti K."/>
            <person name="Zhao Z."/>
            <person name="Chiniquy J."/>
            <person name="Barry K."/>
            <person name="Brewer H.M."/>
            <person name="Purvine S.O."/>
            <person name="Wright A.T."/>
            <person name="Boxma B."/>
            <person name="Van Alen T."/>
            <person name="Hackstein J.H."/>
            <person name="Baker S.E."/>
            <person name="Grigoriev I.V."/>
            <person name="O'Malley M.A."/>
        </authorList>
    </citation>
    <scope>NUCLEOTIDE SEQUENCE [LARGE SCALE GENOMIC DNA]</scope>
    <source>
        <strain evidence="18 19">G1</strain>
    </source>
</reference>
<comment type="caution">
    <text evidence="18">The sequence shown here is derived from an EMBL/GenBank/DDBJ whole genome shotgun (WGS) entry which is preliminary data.</text>
</comment>
<evidence type="ECO:0000259" key="15">
    <source>
        <dbReference type="PROSITE" id="PS50290"/>
    </source>
</evidence>
<evidence type="ECO:0000259" key="16">
    <source>
        <dbReference type="PROSITE" id="PS51189"/>
    </source>
</evidence>
<dbReference type="SMART" id="SM00802">
    <property type="entry name" value="UME"/>
    <property type="match status" value="1"/>
</dbReference>
<dbReference type="Gene3D" id="3.30.1010.10">
    <property type="entry name" value="Phosphatidylinositol 3-kinase Catalytic Subunit, Chain A, domain 4"/>
    <property type="match status" value="1"/>
</dbReference>
<keyword evidence="11" id="KW-0539">Nucleus</keyword>
<keyword evidence="4" id="KW-0723">Serine/threonine-protein kinase</keyword>
<dbReference type="InterPro" id="IPR016024">
    <property type="entry name" value="ARM-type_fold"/>
</dbReference>
<name>A0A1Y2AUN6_9FUNG</name>
<dbReference type="InterPro" id="IPR056802">
    <property type="entry name" value="ATR-like_M-HEAT"/>
</dbReference>
<evidence type="ECO:0000259" key="17">
    <source>
        <dbReference type="PROSITE" id="PS51190"/>
    </source>
</evidence>
<dbReference type="GO" id="GO:0005634">
    <property type="term" value="C:nucleus"/>
    <property type="evidence" value="ECO:0007669"/>
    <property type="project" value="UniProtKB-SubCell"/>
</dbReference>
<dbReference type="Proteomes" id="UP000193920">
    <property type="component" value="Unassembled WGS sequence"/>
</dbReference>
<evidence type="ECO:0000256" key="7">
    <source>
        <dbReference type="ARBA" id="ARBA00022763"/>
    </source>
</evidence>
<dbReference type="Gene3D" id="1.25.40.10">
    <property type="entry name" value="Tetratricopeptide repeat domain"/>
    <property type="match status" value="1"/>
</dbReference>
<evidence type="ECO:0000256" key="14">
    <source>
        <dbReference type="SAM" id="MobiDB-lite"/>
    </source>
</evidence>
<keyword evidence="6" id="KW-0547">Nucleotide-binding</keyword>
<evidence type="ECO:0000256" key="3">
    <source>
        <dbReference type="ARBA" id="ARBA00012513"/>
    </source>
</evidence>
<evidence type="ECO:0000256" key="9">
    <source>
        <dbReference type="ARBA" id="ARBA00022840"/>
    </source>
</evidence>
<keyword evidence="8" id="KW-0418">Kinase</keyword>
<dbReference type="Pfam" id="PF25030">
    <property type="entry name" value="M-HEAT_ATR"/>
    <property type="match status" value="1"/>
</dbReference>
<dbReference type="InterPro" id="IPR018936">
    <property type="entry name" value="PI3/4_kinase_CS"/>
</dbReference>
<sequence>MFKANPEELKYVLDDKNFIEKFDTEEQLEIISSTIGYFSCCLSNSLIIEHKLNDIYPIYKCHKCENIEFNSEQESMEQNYISFDRWKDYNESILSHSNFNIRTIYMDKSLRRILNHVPLNDLDSKESDILHPCLQYITSGHSYIQRRVIGSFFHIFLEGRTQEEGSNIIFINNQNLIFKEIKEVLESKDTPFDIQESILVMSAEMASKTTQDSLIQMVLHCLVDQLGKNTYARIISFEQIKKIAFEKKTTALKLFLPFISAISVQIIRRMKSNPEILNDISILFEMSKKDFVELSLEYVMPLLIIEENEEVIKDIANIMQFSVPELCIFPIHHILAYILIQDEKFVGSSSTFLLRLISSGYDNIAVGDIVKSCSLLLISKLSLGLGDESKKERVLKALRIVITILNKKLNDDESYTNSEESLPYFLKHYFLGIISNINEQIMDTSGKRSISEKITALKSLKELMILIGSSISSVSLQIMAILQVTLNISFLRDVSLDVWQTFVMTLDTNNIIPLLSQIIVILLKDYTQYNSSQSQKIIDILNYLLVDSEDKFANAFEEISSFPDLPEFQKIIEVVNSKKEKISVEQKIKHLIKNALHESLIVSLEALKQLKLTLIENQEYIQSIILNEKMEEHINLLMKTLLDICKKYNGINIEIQNLACECIGIIGAIDPERLKISSTNENHVNITNFKNFDESINFVCIFIEKQLVGAFRSASNTKTQGFVAYAIQELLKFCKFTPDVLFNKNNSAIRKKWNQFPKQTLETIQPLLQTKYTVIPVQNKTLTYPLYPHQKKFKDWIQLWAVDLIMKIQDENAKKIFTPCKNVVKSEDINISIYLLPYLVLNVLIDGTDNYRDEIYSEMMSVLNDNQEGSSFIYDEQKLLCTQTIFSVIDYLTKWTRLKRQQAFRKKIMKARRAGKYLNSDDNILPDKDAKIINEILAKIPESVMANVSFRSKAYARALLHFEQHIRKRRNIPNNQEEMQQLYIRLQEIYSNIDEPDGIEGISTLFTNQTLEQQILENENAGKWTAAQTCYELLLQNNSLNKEYRIGLINCLNHLGHYESIISQVNGAISKNPLWEIDFNHYAVEASWKLEDWSSLNQFLKKPCKPTFEVMIGKLLSLKRENRVSECLDIIEKTRETLTSSIAVASMESYNHCYEYIVKLHILYELETFFFNNKNNHINNSNNSNNNSNNSNMDLDQPQQLQQPTLELSNILNIIKSWDSRLSITMPLIRHRENILTVRRTMISLKLDEIKNQLHDNEYEFLKTEYGRIWLLSAKLARKSGYSQTVYSCILHASQYNVPNIHIERAKWLKDQGELHKAISELQNALNNIEATVNASNQVSSSTNNSMETLILNSNRTSSNLSMRSNEITDTQSFKYIKARTTLLLARWLEETNGESLSAIISKFKASTKDKLPWEKCYFYVARYYHKLYEMEKNKEDRNPTERGQIRLANFLSQICKHYGLALMYGTKYIYQSLPRLLTIWLDYGVNPKVLEEDATTSNRLASVNQLIRKLTQKLPTYMFLTAFPQIISRICHKNKNVFQVLESIIITVLSVYPQQALWQMMSVYRSTYKIRAKRCNVIFGKAKSDPSAKKLSVVALDKLMQQAIKITEQLLNVCNFLVPPKENILSMSKEFRTLQRMTPLDLIIPLQTTLIPTLPSSTRNLGSHKPFPNELPTIDGFHDEIDVMSSLQRPKKITVFGSNKKEYIFLCKPKDDLRKDCRLMEFNSMINKLLKKDPETRRRQLYIRTYAVVPLNEECGIIEWVNNTIGFRHILNSIYRAKNILTPVSELKEIYERPTPSPQKKFTDLLLPRFPDVFHEWFLENFPDPGKWFSSRLCYSRTTAVMSMVGYILGLGDRHGENILFDDTNGDCVHVDFNCLFEKGLTFDKPEKVPFRLTHNMVDAFGVTKIEGVFRKCCEESLRVLRENRESLMSVLETFIHDPLCEWNKKRASEKSGEIENELALKNLMTIERKLQGIQFQNTNMPLSVEGQVHELIKQATSIDNLSVMYIGWAAYM</sequence>
<evidence type="ECO:0000256" key="11">
    <source>
        <dbReference type="ARBA" id="ARBA00023242"/>
    </source>
</evidence>
<evidence type="ECO:0000256" key="1">
    <source>
        <dbReference type="ARBA" id="ARBA00004123"/>
    </source>
</evidence>
<accession>A0A1Y2AUN6</accession>
<dbReference type="InterPro" id="IPR000403">
    <property type="entry name" value="PI3/4_kinase_cat_dom"/>
</dbReference>
<comment type="similarity">
    <text evidence="2">Belongs to the PI3/PI4-kinase family. ATM subfamily.</text>
</comment>
<dbReference type="GO" id="GO:0005694">
    <property type="term" value="C:chromosome"/>
    <property type="evidence" value="ECO:0007669"/>
    <property type="project" value="TreeGrafter"/>
</dbReference>
<dbReference type="InterPro" id="IPR014009">
    <property type="entry name" value="PIK_FAT"/>
</dbReference>
<keyword evidence="5" id="KW-0808">Transferase</keyword>
<evidence type="ECO:0000256" key="6">
    <source>
        <dbReference type="ARBA" id="ARBA00022741"/>
    </source>
</evidence>
<dbReference type="Pfam" id="PF08064">
    <property type="entry name" value="UME"/>
    <property type="match status" value="1"/>
</dbReference>
<dbReference type="InterPro" id="IPR011009">
    <property type="entry name" value="Kinase-like_dom_sf"/>
</dbReference>
<dbReference type="STRING" id="1754190.A0A1Y2AUN6"/>
<dbReference type="EMBL" id="MCOG01000204">
    <property type="protein sequence ID" value="ORY26196.1"/>
    <property type="molecule type" value="Genomic_DNA"/>
</dbReference>
<evidence type="ECO:0000313" key="19">
    <source>
        <dbReference type="Proteomes" id="UP000193920"/>
    </source>
</evidence>
<keyword evidence="19" id="KW-1185">Reference proteome</keyword>
<feature type="region of interest" description="Disordered" evidence="14">
    <location>
        <begin position="1180"/>
        <end position="1199"/>
    </location>
</feature>
<dbReference type="GO" id="GO:0004674">
    <property type="term" value="F:protein serine/threonine kinase activity"/>
    <property type="evidence" value="ECO:0007669"/>
    <property type="project" value="UniProtKB-KW"/>
</dbReference>
<evidence type="ECO:0000256" key="2">
    <source>
        <dbReference type="ARBA" id="ARBA00010769"/>
    </source>
</evidence>
<dbReference type="PANTHER" id="PTHR11139:SF125">
    <property type="entry name" value="SERINE_THREONINE-PROTEIN KINASE MEC1"/>
    <property type="match status" value="1"/>
</dbReference>
<dbReference type="InterPro" id="IPR011990">
    <property type="entry name" value="TPR-like_helical_dom_sf"/>
</dbReference>
<keyword evidence="10" id="KW-0234">DNA repair</keyword>
<feature type="domain" description="FAT" evidence="16">
    <location>
        <begin position="944"/>
        <end position="1567"/>
    </location>
</feature>
<dbReference type="SMART" id="SM01343">
    <property type="entry name" value="FATC"/>
    <property type="match status" value="1"/>
</dbReference>
<dbReference type="PANTHER" id="PTHR11139">
    <property type="entry name" value="ATAXIA TELANGIECTASIA MUTATED ATM -RELATED"/>
    <property type="match status" value="1"/>
</dbReference>
<dbReference type="Pfam" id="PF02260">
    <property type="entry name" value="FATC"/>
    <property type="match status" value="1"/>
</dbReference>
<dbReference type="FunFam" id="1.10.1070.11:FF:000021">
    <property type="entry name" value="Serine/threonine-protein kinase ATR, putative"/>
    <property type="match status" value="1"/>
</dbReference>
<evidence type="ECO:0000256" key="5">
    <source>
        <dbReference type="ARBA" id="ARBA00022679"/>
    </source>
</evidence>
<gene>
    <name evidence="18" type="ORF">LY90DRAFT_388702</name>
</gene>
<comment type="catalytic activity">
    <reaction evidence="13">
        <text>L-seryl-[protein] + ATP = O-phospho-L-seryl-[protein] + ADP + H(+)</text>
        <dbReference type="Rhea" id="RHEA:17989"/>
        <dbReference type="Rhea" id="RHEA-COMP:9863"/>
        <dbReference type="Rhea" id="RHEA-COMP:11604"/>
        <dbReference type="ChEBI" id="CHEBI:15378"/>
        <dbReference type="ChEBI" id="CHEBI:29999"/>
        <dbReference type="ChEBI" id="CHEBI:30616"/>
        <dbReference type="ChEBI" id="CHEBI:83421"/>
        <dbReference type="ChEBI" id="CHEBI:456216"/>
        <dbReference type="EC" id="2.7.11.1"/>
    </reaction>
</comment>
<dbReference type="InterPro" id="IPR050517">
    <property type="entry name" value="DDR_Repair_Kinase"/>
</dbReference>
<comment type="subcellular location">
    <subcellularLocation>
        <location evidence="1">Nucleus</location>
    </subcellularLocation>
</comment>
<dbReference type="InterPro" id="IPR003151">
    <property type="entry name" value="PIK-rel_kinase_FAT"/>
</dbReference>
<dbReference type="GO" id="GO:0000077">
    <property type="term" value="P:DNA damage checkpoint signaling"/>
    <property type="evidence" value="ECO:0007669"/>
    <property type="project" value="TreeGrafter"/>
</dbReference>
<protein>
    <recommendedName>
        <fullName evidence="3">non-specific serine/threonine protein kinase</fullName>
        <ecNumber evidence="3">2.7.11.1</ecNumber>
    </recommendedName>
</protein>
<dbReference type="PROSITE" id="PS00916">
    <property type="entry name" value="PI3_4_KINASE_2"/>
    <property type="match status" value="1"/>
</dbReference>
<evidence type="ECO:0000256" key="8">
    <source>
        <dbReference type="ARBA" id="ARBA00022777"/>
    </source>
</evidence>
<keyword evidence="9" id="KW-0067">ATP-binding</keyword>
<dbReference type="Gene3D" id="1.10.1070.11">
    <property type="entry name" value="Phosphatidylinositol 3-/4-kinase, catalytic domain"/>
    <property type="match status" value="1"/>
</dbReference>
<feature type="domain" description="PI3K/PI4K catalytic" evidence="15">
    <location>
        <begin position="1678"/>
        <end position="1987"/>
    </location>
</feature>
<dbReference type="Pfam" id="PF00454">
    <property type="entry name" value="PI3_PI4_kinase"/>
    <property type="match status" value="1"/>
</dbReference>
<dbReference type="PROSITE" id="PS51189">
    <property type="entry name" value="FAT"/>
    <property type="match status" value="1"/>
</dbReference>
<dbReference type="PROSITE" id="PS51190">
    <property type="entry name" value="FATC"/>
    <property type="match status" value="1"/>
</dbReference>
<evidence type="ECO:0000256" key="4">
    <source>
        <dbReference type="ARBA" id="ARBA00022527"/>
    </source>
</evidence>
<dbReference type="Pfam" id="PF23593">
    <property type="entry name" value="HEAT_ATR"/>
    <property type="match status" value="1"/>
</dbReference>
<dbReference type="GO" id="GO:0000723">
    <property type="term" value="P:telomere maintenance"/>
    <property type="evidence" value="ECO:0007669"/>
    <property type="project" value="TreeGrafter"/>
</dbReference>
<dbReference type="InterPro" id="IPR003152">
    <property type="entry name" value="FATC_dom"/>
</dbReference>
<organism evidence="18 19">
    <name type="scientific">Neocallimastix californiae</name>
    <dbReference type="NCBI Taxonomy" id="1754190"/>
    <lineage>
        <taxon>Eukaryota</taxon>
        <taxon>Fungi</taxon>
        <taxon>Fungi incertae sedis</taxon>
        <taxon>Chytridiomycota</taxon>
        <taxon>Chytridiomycota incertae sedis</taxon>
        <taxon>Neocallimastigomycetes</taxon>
        <taxon>Neocallimastigales</taxon>
        <taxon>Neocallimastigaceae</taxon>
        <taxon>Neocallimastix</taxon>
    </lineage>
</organism>
<evidence type="ECO:0000256" key="12">
    <source>
        <dbReference type="ARBA" id="ARBA00047899"/>
    </source>
</evidence>
<dbReference type="EC" id="2.7.11.1" evidence="3"/>
<dbReference type="Pfam" id="PF02259">
    <property type="entry name" value="FAT"/>
    <property type="match status" value="1"/>
</dbReference>
<dbReference type="CDD" id="cd00892">
    <property type="entry name" value="PIKKc_ATR"/>
    <property type="match status" value="1"/>
</dbReference>
<dbReference type="InterPro" id="IPR036940">
    <property type="entry name" value="PI3/4_kinase_cat_sf"/>
</dbReference>
<comment type="catalytic activity">
    <reaction evidence="12">
        <text>L-threonyl-[protein] + ATP = O-phospho-L-threonyl-[protein] + ADP + H(+)</text>
        <dbReference type="Rhea" id="RHEA:46608"/>
        <dbReference type="Rhea" id="RHEA-COMP:11060"/>
        <dbReference type="Rhea" id="RHEA-COMP:11605"/>
        <dbReference type="ChEBI" id="CHEBI:15378"/>
        <dbReference type="ChEBI" id="CHEBI:30013"/>
        <dbReference type="ChEBI" id="CHEBI:30616"/>
        <dbReference type="ChEBI" id="CHEBI:61977"/>
        <dbReference type="ChEBI" id="CHEBI:456216"/>
        <dbReference type="EC" id="2.7.11.1"/>
    </reaction>
</comment>
<dbReference type="SUPFAM" id="SSF56112">
    <property type="entry name" value="Protein kinase-like (PK-like)"/>
    <property type="match status" value="1"/>
</dbReference>
<dbReference type="InterPro" id="IPR012993">
    <property type="entry name" value="UME"/>
</dbReference>
<dbReference type="OrthoDB" id="381190at2759"/>
<feature type="domain" description="FATC" evidence="17">
    <location>
        <begin position="1982"/>
        <end position="2014"/>
    </location>
</feature>
<dbReference type="PROSITE" id="PS50290">
    <property type="entry name" value="PI3_4_KINASE_3"/>
    <property type="match status" value="1"/>
</dbReference>
<dbReference type="GO" id="GO:0005524">
    <property type="term" value="F:ATP binding"/>
    <property type="evidence" value="ECO:0007669"/>
    <property type="project" value="UniProtKB-KW"/>
</dbReference>
<evidence type="ECO:0000256" key="13">
    <source>
        <dbReference type="ARBA" id="ARBA00048679"/>
    </source>
</evidence>
<dbReference type="InterPro" id="IPR057564">
    <property type="entry name" value="HEAT_ATR"/>
</dbReference>
<dbReference type="SMART" id="SM00146">
    <property type="entry name" value="PI3Kc"/>
    <property type="match status" value="1"/>
</dbReference>
<dbReference type="GO" id="GO:0006281">
    <property type="term" value="P:DNA repair"/>
    <property type="evidence" value="ECO:0007669"/>
    <property type="project" value="UniProtKB-KW"/>
</dbReference>
<proteinExistence type="inferred from homology"/>
<evidence type="ECO:0000256" key="10">
    <source>
        <dbReference type="ARBA" id="ARBA00023204"/>
    </source>
</evidence>
<evidence type="ECO:0000313" key="18">
    <source>
        <dbReference type="EMBL" id="ORY26196.1"/>
    </source>
</evidence>
<dbReference type="SUPFAM" id="SSF48371">
    <property type="entry name" value="ARM repeat"/>
    <property type="match status" value="1"/>
</dbReference>